<reference evidence="1" key="1">
    <citation type="submission" date="2016-11" db="EMBL/GenBank/DDBJ databases">
        <title>The genome of Nicotiana attenuata.</title>
        <authorList>
            <person name="Xu S."/>
            <person name="Brockmoeller T."/>
            <person name="Gaquerel E."/>
            <person name="Navarro A."/>
            <person name="Kuhl H."/>
            <person name="Gase K."/>
            <person name="Ling Z."/>
            <person name="Zhou W."/>
            <person name="Kreitzer C."/>
            <person name="Stanke M."/>
            <person name="Tang H."/>
            <person name="Lyons E."/>
            <person name="Pandey P."/>
            <person name="Pandey S.P."/>
            <person name="Timmermann B."/>
            <person name="Baldwin I.T."/>
        </authorList>
    </citation>
    <scope>NUCLEOTIDE SEQUENCE [LARGE SCALE GENOMIC DNA]</scope>
    <source>
        <strain evidence="1">UT</strain>
    </source>
</reference>
<dbReference type="Proteomes" id="UP000187609">
    <property type="component" value="Unassembled WGS sequence"/>
</dbReference>
<evidence type="ECO:0000313" key="1">
    <source>
        <dbReference type="EMBL" id="OIT05126.1"/>
    </source>
</evidence>
<proteinExistence type="predicted"/>
<dbReference type="EMBL" id="MJEQ01037185">
    <property type="protein sequence ID" value="OIT05126.1"/>
    <property type="molecule type" value="Genomic_DNA"/>
</dbReference>
<sequence>MGTGNHETSGGSGLPYMESQLQLFIEASSKRMEEIQKQNVESNQKMDDLVFGIQRKEELTNASHSYPSLSQGRSMWTQDIRLSEGPFGQHRLR</sequence>
<gene>
    <name evidence="1" type="ORF">A4A49_22183</name>
</gene>
<keyword evidence="2" id="KW-1185">Reference proteome</keyword>
<evidence type="ECO:0000313" key="2">
    <source>
        <dbReference type="Proteomes" id="UP000187609"/>
    </source>
</evidence>
<dbReference type="SMR" id="A0A1J6IJS8"/>
<organism evidence="1 2">
    <name type="scientific">Nicotiana attenuata</name>
    <name type="common">Coyote tobacco</name>
    <dbReference type="NCBI Taxonomy" id="49451"/>
    <lineage>
        <taxon>Eukaryota</taxon>
        <taxon>Viridiplantae</taxon>
        <taxon>Streptophyta</taxon>
        <taxon>Embryophyta</taxon>
        <taxon>Tracheophyta</taxon>
        <taxon>Spermatophyta</taxon>
        <taxon>Magnoliopsida</taxon>
        <taxon>eudicotyledons</taxon>
        <taxon>Gunneridae</taxon>
        <taxon>Pentapetalae</taxon>
        <taxon>asterids</taxon>
        <taxon>lamiids</taxon>
        <taxon>Solanales</taxon>
        <taxon>Solanaceae</taxon>
        <taxon>Nicotianoideae</taxon>
        <taxon>Nicotianeae</taxon>
        <taxon>Nicotiana</taxon>
    </lineage>
</organism>
<name>A0A1J6IJS8_NICAT</name>
<comment type="caution">
    <text evidence="1">The sequence shown here is derived from an EMBL/GenBank/DDBJ whole genome shotgun (WGS) entry which is preliminary data.</text>
</comment>
<dbReference type="Gramene" id="OIT05126">
    <property type="protein sequence ID" value="OIT05126"/>
    <property type="gene ID" value="A4A49_22183"/>
</dbReference>
<protein>
    <submittedName>
        <fullName evidence="1">Uncharacterized protein</fullName>
    </submittedName>
</protein>
<dbReference type="AlphaFoldDB" id="A0A1J6IJS8"/>
<accession>A0A1J6IJS8</accession>